<evidence type="ECO:0000313" key="3">
    <source>
        <dbReference type="WormBase" id="C17C3.9"/>
    </source>
</evidence>
<evidence type="ECO:0000313" key="2">
    <source>
        <dbReference type="Proteomes" id="UP000001940"/>
    </source>
</evidence>
<dbReference type="STRING" id="6239.C17C3.9.1"/>
<sequence length="145" mass="17129">MGRKKRLKVERKAVAENQSQILTMVTISETEMEKEKTYTALQKLKSVSNDLFEECQRVFANTSFCTAELENIVGCFDRYEKEISTIPDEYRTHPCVIKFQNCIRALCNVVAKKLNNTTRDVETQTNFQSPRITWRQRYWMPYLNK</sequence>
<dbReference type="HOGENOM" id="CLU_1788570_0_0_1"/>
<accession>Q18052</accession>
<protein>
    <submittedName>
        <fullName evidence="1">Coiled-coil domain-containing protein</fullName>
    </submittedName>
</protein>
<dbReference type="SMR" id="Q18052"/>
<dbReference type="InParanoid" id="Q18052"/>
<proteinExistence type="predicted"/>
<dbReference type="GeneID" id="182718"/>
<dbReference type="Proteomes" id="UP000001940">
    <property type="component" value="Chromosome II"/>
</dbReference>
<keyword evidence="2" id="KW-1185">Reference proteome</keyword>
<dbReference type="WormBase" id="C17C3.9">
    <property type="protein sequence ID" value="CE34699"/>
    <property type="gene ID" value="WBGene00015892"/>
</dbReference>
<dbReference type="PIR" id="T15527">
    <property type="entry name" value="T15527"/>
</dbReference>
<gene>
    <name evidence="1 3" type="ORF">C17C3.9</name>
    <name evidence="1" type="ORF">CELE_C17C3.9</name>
</gene>
<dbReference type="EMBL" id="BX284602">
    <property type="protein sequence ID" value="CCD64840.1"/>
    <property type="molecule type" value="Genomic_DNA"/>
</dbReference>
<reference evidence="1 2" key="1">
    <citation type="journal article" date="1998" name="Science">
        <title>Genome sequence of the nematode C. elegans: a platform for investigating biology.</title>
        <authorList>
            <consortium name="The C. elegans sequencing consortium"/>
            <person name="Sulson J.E."/>
            <person name="Waterston R."/>
        </authorList>
    </citation>
    <scope>NUCLEOTIDE SEQUENCE [LARGE SCALE GENOMIC DNA]</scope>
    <source>
        <strain evidence="1 2">Bristol N2</strain>
    </source>
</reference>
<dbReference type="Bgee" id="WBGene00015892">
    <property type="expression patterns" value="Expressed in larva and 1 other cell type or tissue"/>
</dbReference>
<name>Q18052_CAEEL</name>
<evidence type="ECO:0000313" key="1">
    <source>
        <dbReference type="EMBL" id="CCD64840.1"/>
    </source>
</evidence>
<dbReference type="KEGG" id="cel:CELE_C17C3.9"/>
<dbReference type="UCSC" id="C17C3.9">
    <property type="organism name" value="c. elegans"/>
</dbReference>
<dbReference type="AlphaFoldDB" id="Q18052"/>
<organism evidence="1 2">
    <name type="scientific">Caenorhabditis elegans</name>
    <dbReference type="NCBI Taxonomy" id="6239"/>
    <lineage>
        <taxon>Eukaryota</taxon>
        <taxon>Metazoa</taxon>
        <taxon>Ecdysozoa</taxon>
        <taxon>Nematoda</taxon>
        <taxon>Chromadorea</taxon>
        <taxon>Rhabditida</taxon>
        <taxon>Rhabditina</taxon>
        <taxon>Rhabditomorpha</taxon>
        <taxon>Rhabditoidea</taxon>
        <taxon>Rhabditidae</taxon>
        <taxon>Peloderinae</taxon>
        <taxon>Caenorhabditis</taxon>
    </lineage>
</organism>
<dbReference type="AGR" id="WB:WBGene00015892"/>
<dbReference type="PaxDb" id="6239-C17C3.9"/>
<dbReference type="CTD" id="182718"/>
<dbReference type="RefSeq" id="NP_495061.2">
    <property type="nucleotide sequence ID" value="NM_062660.3"/>
</dbReference>